<dbReference type="Gene3D" id="1.20.5.510">
    <property type="entry name" value="Single helix bin"/>
    <property type="match status" value="1"/>
</dbReference>
<protein>
    <recommendedName>
        <fullName evidence="7">Cytochrome b/b6 C-terminal region profile domain-containing protein</fullName>
    </recommendedName>
</protein>
<name>A0A7J6H7T8_CANSA</name>
<keyword evidence="2" id="KW-0813">Transport</keyword>
<dbReference type="GO" id="GO:0016020">
    <property type="term" value="C:membrane"/>
    <property type="evidence" value="ECO:0007669"/>
    <property type="project" value="UniProtKB-SubCell"/>
</dbReference>
<evidence type="ECO:0000256" key="1">
    <source>
        <dbReference type="ARBA" id="ARBA00004141"/>
    </source>
</evidence>
<evidence type="ECO:0000256" key="2">
    <source>
        <dbReference type="ARBA" id="ARBA00022448"/>
    </source>
</evidence>
<feature type="domain" description="Cytochrome b/b6 C-terminal region profile" evidence="7">
    <location>
        <begin position="81"/>
        <end position="99"/>
    </location>
</feature>
<dbReference type="Proteomes" id="UP000583929">
    <property type="component" value="Unassembled WGS sequence"/>
</dbReference>
<proteinExistence type="predicted"/>
<dbReference type="Pfam" id="PF00032">
    <property type="entry name" value="Cytochrom_B_C"/>
    <property type="match status" value="1"/>
</dbReference>
<dbReference type="EMBL" id="JAATIQ010000060">
    <property type="protein sequence ID" value="KAF4391352.1"/>
    <property type="molecule type" value="Genomic_DNA"/>
</dbReference>
<keyword evidence="5" id="KW-1133">Transmembrane helix</keyword>
<evidence type="ECO:0000313" key="8">
    <source>
        <dbReference type="EMBL" id="KAF4391352.1"/>
    </source>
</evidence>
<dbReference type="InterPro" id="IPR036150">
    <property type="entry name" value="Cyt_b/b6_C_sf"/>
</dbReference>
<evidence type="ECO:0000256" key="6">
    <source>
        <dbReference type="ARBA" id="ARBA00023136"/>
    </source>
</evidence>
<dbReference type="GO" id="GO:0016491">
    <property type="term" value="F:oxidoreductase activity"/>
    <property type="evidence" value="ECO:0007669"/>
    <property type="project" value="InterPro"/>
</dbReference>
<dbReference type="AlphaFoldDB" id="A0A7J6H7T8"/>
<accession>A0A7J6H7T8</accession>
<keyword evidence="9" id="KW-1185">Reference proteome</keyword>
<keyword evidence="6" id="KW-0472">Membrane</keyword>
<reference evidence="8 9" key="1">
    <citation type="journal article" date="2020" name="bioRxiv">
        <title>Sequence and annotation of 42 cannabis genomes reveals extensive copy number variation in cannabinoid synthesis and pathogen resistance genes.</title>
        <authorList>
            <person name="Mckernan K.J."/>
            <person name="Helbert Y."/>
            <person name="Kane L.T."/>
            <person name="Ebling H."/>
            <person name="Zhang L."/>
            <person name="Liu B."/>
            <person name="Eaton Z."/>
            <person name="Mclaughlin S."/>
            <person name="Kingan S."/>
            <person name="Baybayan P."/>
            <person name="Concepcion G."/>
            <person name="Jordan M."/>
            <person name="Riva A."/>
            <person name="Barbazuk W."/>
            <person name="Harkins T."/>
        </authorList>
    </citation>
    <scope>NUCLEOTIDE SEQUENCE [LARGE SCALE GENOMIC DNA]</scope>
    <source>
        <strain evidence="9">cv. Jamaican Lion 4</strain>
        <tissue evidence="8">Leaf</tissue>
    </source>
</reference>
<dbReference type="InterPro" id="IPR005798">
    <property type="entry name" value="Cyt_b/b6_C"/>
</dbReference>
<organism evidence="8 9">
    <name type="scientific">Cannabis sativa</name>
    <name type="common">Hemp</name>
    <name type="synonym">Marijuana</name>
    <dbReference type="NCBI Taxonomy" id="3483"/>
    <lineage>
        <taxon>Eukaryota</taxon>
        <taxon>Viridiplantae</taxon>
        <taxon>Streptophyta</taxon>
        <taxon>Embryophyta</taxon>
        <taxon>Tracheophyta</taxon>
        <taxon>Spermatophyta</taxon>
        <taxon>Magnoliopsida</taxon>
        <taxon>eudicotyledons</taxon>
        <taxon>Gunneridae</taxon>
        <taxon>Pentapetalae</taxon>
        <taxon>rosids</taxon>
        <taxon>fabids</taxon>
        <taxon>Rosales</taxon>
        <taxon>Cannabaceae</taxon>
        <taxon>Cannabis</taxon>
    </lineage>
</organism>
<sequence>MDGVSLSNARQAATLAAHKLCLSTNGEKAGRDSKELGEVFVPERWKWKDTKGEGYTPYFSGSTIACNVGLAVLEPSMIGEPADPFATPLEILPEWYFFPKVFLTVIQKPLYHENQKRNQSIVARSQANIPAPILPSLKDPSTKIRRLAVGRFCKFREGEAETVCTVSPFSEL</sequence>
<evidence type="ECO:0000313" key="9">
    <source>
        <dbReference type="Proteomes" id="UP000583929"/>
    </source>
</evidence>
<keyword evidence="3" id="KW-0812">Transmembrane</keyword>
<keyword evidence="4" id="KW-0249">Electron transport</keyword>
<dbReference type="SUPFAM" id="SSF81648">
    <property type="entry name" value="a domain/subunit of cytochrome bc1 complex (Ubiquinol-cytochrome c reductase)"/>
    <property type="match status" value="1"/>
</dbReference>
<comment type="caution">
    <text evidence="8">The sequence shown here is derived from an EMBL/GenBank/DDBJ whole genome shotgun (WGS) entry which is preliminary data.</text>
</comment>
<evidence type="ECO:0000256" key="4">
    <source>
        <dbReference type="ARBA" id="ARBA00022982"/>
    </source>
</evidence>
<comment type="subcellular location">
    <subcellularLocation>
        <location evidence="1">Membrane</location>
        <topology evidence="1">Multi-pass membrane protein</topology>
    </subcellularLocation>
</comment>
<gene>
    <name evidence="8" type="ORF">G4B88_016662</name>
</gene>
<evidence type="ECO:0000256" key="5">
    <source>
        <dbReference type="ARBA" id="ARBA00022989"/>
    </source>
</evidence>
<evidence type="ECO:0000256" key="3">
    <source>
        <dbReference type="ARBA" id="ARBA00022692"/>
    </source>
</evidence>
<dbReference type="GO" id="GO:0009055">
    <property type="term" value="F:electron transfer activity"/>
    <property type="evidence" value="ECO:0007669"/>
    <property type="project" value="InterPro"/>
</dbReference>
<evidence type="ECO:0000259" key="7">
    <source>
        <dbReference type="Pfam" id="PF00032"/>
    </source>
</evidence>